<dbReference type="KEGG" id="ccl:Clocl_0703"/>
<name>G8LUR7_ACECE</name>
<organism evidence="1 2">
    <name type="scientific">Acetivibrio clariflavus (strain DSM 19732 / NBRC 101661 / EBR45)</name>
    <name type="common">Clostridium clariflavum</name>
    <dbReference type="NCBI Taxonomy" id="720554"/>
    <lineage>
        <taxon>Bacteria</taxon>
        <taxon>Bacillati</taxon>
        <taxon>Bacillota</taxon>
        <taxon>Clostridia</taxon>
        <taxon>Eubacteriales</taxon>
        <taxon>Oscillospiraceae</taxon>
        <taxon>Acetivibrio</taxon>
    </lineage>
</organism>
<sequence>MCENVKLTSIQRNEFDVAVELTQLHCETNIVKPDDIKKIFAEYYSLARILNCTSEDTLINFLPENVKNKL</sequence>
<protein>
    <submittedName>
        <fullName evidence="1">Uncharacterized protein</fullName>
    </submittedName>
</protein>
<dbReference type="HOGENOM" id="CLU_2750616_0_0_9"/>
<dbReference type="RefSeq" id="WP_014254038.1">
    <property type="nucleotide sequence ID" value="NC_016627.1"/>
</dbReference>
<dbReference type="AlphaFoldDB" id="G8LUR7"/>
<evidence type="ECO:0000313" key="2">
    <source>
        <dbReference type="Proteomes" id="UP000005435"/>
    </source>
</evidence>
<dbReference type="OrthoDB" id="2942610at2"/>
<reference evidence="1 2" key="2">
    <citation type="journal article" date="2012" name="Stand. Genomic Sci.">
        <title>Complete Genome Sequence of Clostridium clariflavum DSM 19732.</title>
        <authorList>
            <person name="Izquierdo J.A."/>
            <person name="Goodwin L."/>
            <person name="Davenport K.W."/>
            <person name="Teshima H."/>
            <person name="Bruce D."/>
            <person name="Detter C."/>
            <person name="Tapia R."/>
            <person name="Han S."/>
            <person name="Land M."/>
            <person name="Hauser L."/>
            <person name="Jeffries C.D."/>
            <person name="Han J."/>
            <person name="Pitluck S."/>
            <person name="Nolan M."/>
            <person name="Chen A."/>
            <person name="Huntemann M."/>
            <person name="Mavromatis K."/>
            <person name="Mikhailova N."/>
            <person name="Liolios K."/>
            <person name="Woyke T."/>
            <person name="Lynd L.R."/>
        </authorList>
    </citation>
    <scope>NUCLEOTIDE SEQUENCE [LARGE SCALE GENOMIC DNA]</scope>
    <source>
        <strain evidence="2">DSM 19732 / NBRC 101661 / EBR45</strain>
    </source>
</reference>
<proteinExistence type="predicted"/>
<dbReference type="eggNOG" id="ENOG5033DU8">
    <property type="taxonomic scope" value="Bacteria"/>
</dbReference>
<accession>G8LUR7</accession>
<dbReference type="Proteomes" id="UP000005435">
    <property type="component" value="Chromosome"/>
</dbReference>
<dbReference type="EMBL" id="CP003065">
    <property type="protein sequence ID" value="AEV67407.1"/>
    <property type="molecule type" value="Genomic_DNA"/>
</dbReference>
<keyword evidence="2" id="KW-1185">Reference proteome</keyword>
<reference evidence="2" key="1">
    <citation type="submission" date="2011-12" db="EMBL/GenBank/DDBJ databases">
        <title>Complete sequence of Clostridium clariflavum DSM 19732.</title>
        <authorList>
            <consortium name="US DOE Joint Genome Institute"/>
            <person name="Lucas S."/>
            <person name="Han J."/>
            <person name="Lapidus A."/>
            <person name="Cheng J.-F."/>
            <person name="Goodwin L."/>
            <person name="Pitluck S."/>
            <person name="Peters L."/>
            <person name="Teshima H."/>
            <person name="Detter J.C."/>
            <person name="Han C."/>
            <person name="Tapia R."/>
            <person name="Land M."/>
            <person name="Hauser L."/>
            <person name="Kyrpides N."/>
            <person name="Ivanova N."/>
            <person name="Pagani I."/>
            <person name="Kitzmiller T."/>
            <person name="Lynd L."/>
            <person name="Izquierdo J."/>
            <person name="Woyke T."/>
        </authorList>
    </citation>
    <scope>NUCLEOTIDE SEQUENCE [LARGE SCALE GENOMIC DNA]</scope>
    <source>
        <strain evidence="2">DSM 19732 / NBRC 101661 / EBR45</strain>
    </source>
</reference>
<evidence type="ECO:0000313" key="1">
    <source>
        <dbReference type="EMBL" id="AEV67407.1"/>
    </source>
</evidence>
<gene>
    <name evidence="1" type="ordered locus">Clocl_0703</name>
</gene>